<reference evidence="4" key="1">
    <citation type="submission" date="2022-12" db="EMBL/GenBank/DDBJ databases">
        <authorList>
            <person name="Krivoruchko A.V."/>
            <person name="Elkin A."/>
        </authorList>
    </citation>
    <scope>NUCLEOTIDE SEQUENCE</scope>
    <source>
        <strain evidence="4">IEGM 1391</strain>
    </source>
</reference>
<comment type="similarity">
    <text evidence="1">Belongs to the arsA ATPase family.</text>
</comment>
<evidence type="ECO:0000259" key="3">
    <source>
        <dbReference type="Pfam" id="PF17886"/>
    </source>
</evidence>
<organism evidence="4 5">
    <name type="scientific">Rhodococcus ruber</name>
    <dbReference type="NCBI Taxonomy" id="1830"/>
    <lineage>
        <taxon>Bacteria</taxon>
        <taxon>Bacillati</taxon>
        <taxon>Actinomycetota</taxon>
        <taxon>Actinomycetes</taxon>
        <taxon>Mycobacteriales</taxon>
        <taxon>Nocardiaceae</taxon>
        <taxon>Rhodococcus</taxon>
    </lineage>
</organism>
<dbReference type="InterPro" id="IPR008978">
    <property type="entry name" value="HSP20-like_chaperone"/>
</dbReference>
<dbReference type="InterPro" id="IPR025723">
    <property type="entry name" value="ArsA/GET3_ATPase-like"/>
</dbReference>
<name>A0ABT4MHN9_9NOCA</name>
<dbReference type="Gene3D" id="2.60.40.790">
    <property type="match status" value="1"/>
</dbReference>
<feature type="domain" description="ArsA HSP20-like" evidence="3">
    <location>
        <begin position="344"/>
        <end position="404"/>
    </location>
</feature>
<dbReference type="PANTHER" id="PTHR10803">
    <property type="entry name" value="ARSENICAL PUMP-DRIVING ATPASE ARSENITE-TRANSLOCATING ATPASE"/>
    <property type="match status" value="1"/>
</dbReference>
<dbReference type="Gene3D" id="3.40.50.300">
    <property type="entry name" value="P-loop containing nucleotide triphosphate hydrolases"/>
    <property type="match status" value="1"/>
</dbReference>
<comment type="caution">
    <text evidence="4">The sequence shown here is derived from an EMBL/GenBank/DDBJ whole genome shotgun (WGS) entry which is preliminary data.</text>
</comment>
<sequence>MLFLGKGGAGKTTLAAASGLRLAKAGERVLIASLDQAPSLADAFSGMPENAVDDESADPSRVRPVTAGLDIVEIDTLSLLEARYRGLGSLVAMASAGHEHGVSFSAIEPEELLGFPGIEELLGMHEICRLVDEGRWDTVIVDMPASADALRTLQLPDTVAAYVERIWPRHDRMVAGTGSDVRLTLVVAMIERVLAQVDSVRSLITDPARTGVTVVVTAEQLSVVDAERTLSAAALLGIGIDRVLVNKILPDLNSSSIGLVGAHPAVFWFESWRAAQLAAVAELRRRIATVPIVEVERAPGEPVGLGPLQDVADRLEPSLLERRAPERGEQPSVVLESGRGLESVYAMRMLLPVVDSTTLGVGRVEDDLIVSADGRRRRIRLASVLRRCIADSAELDGPCLVVRFRPNPDVWPL</sequence>
<feature type="domain" description="ArsA/GET3 Anion-transporting ATPase-like" evidence="2">
    <location>
        <begin position="2"/>
        <end position="315"/>
    </location>
</feature>
<gene>
    <name evidence="4" type="ORF">O4220_12015</name>
</gene>
<evidence type="ECO:0000313" key="5">
    <source>
        <dbReference type="Proteomes" id="UP001081071"/>
    </source>
</evidence>
<evidence type="ECO:0000313" key="4">
    <source>
        <dbReference type="EMBL" id="MCZ4519241.1"/>
    </source>
</evidence>
<keyword evidence="5" id="KW-1185">Reference proteome</keyword>
<accession>A0ABT4MHN9</accession>
<proteinExistence type="inferred from homology"/>
<dbReference type="RefSeq" id="WP_269604611.1">
    <property type="nucleotide sequence ID" value="NZ_JAPWIJ010000004.1"/>
</dbReference>
<dbReference type="InterPro" id="IPR040612">
    <property type="entry name" value="ArsA_HSP20-like"/>
</dbReference>
<dbReference type="PANTHER" id="PTHR10803:SF3">
    <property type="entry name" value="ATPASE GET3"/>
    <property type="match status" value="1"/>
</dbReference>
<dbReference type="Pfam" id="PF17886">
    <property type="entry name" value="ArsA_HSP20"/>
    <property type="match status" value="1"/>
</dbReference>
<dbReference type="CDD" id="cd02035">
    <property type="entry name" value="ArsA"/>
    <property type="match status" value="1"/>
</dbReference>
<dbReference type="InterPro" id="IPR016300">
    <property type="entry name" value="ATPase_ArsA/GET3"/>
</dbReference>
<evidence type="ECO:0000259" key="2">
    <source>
        <dbReference type="Pfam" id="PF02374"/>
    </source>
</evidence>
<protein>
    <submittedName>
        <fullName evidence="4">ArsA family ATPase</fullName>
    </submittedName>
</protein>
<evidence type="ECO:0000256" key="1">
    <source>
        <dbReference type="ARBA" id="ARBA00011040"/>
    </source>
</evidence>
<dbReference type="SUPFAM" id="SSF52540">
    <property type="entry name" value="P-loop containing nucleoside triphosphate hydrolases"/>
    <property type="match status" value="1"/>
</dbReference>
<dbReference type="Proteomes" id="UP001081071">
    <property type="component" value="Unassembled WGS sequence"/>
</dbReference>
<dbReference type="EMBL" id="JAPWIJ010000004">
    <property type="protein sequence ID" value="MCZ4519241.1"/>
    <property type="molecule type" value="Genomic_DNA"/>
</dbReference>
<dbReference type="Pfam" id="PF02374">
    <property type="entry name" value="ArsA_ATPase"/>
    <property type="match status" value="1"/>
</dbReference>
<dbReference type="InterPro" id="IPR027417">
    <property type="entry name" value="P-loop_NTPase"/>
</dbReference>